<evidence type="ECO:0000313" key="2">
    <source>
        <dbReference type="Proteomes" id="UP001283361"/>
    </source>
</evidence>
<comment type="caution">
    <text evidence="1">The sequence shown here is derived from an EMBL/GenBank/DDBJ whole genome shotgun (WGS) entry which is preliminary data.</text>
</comment>
<dbReference type="Proteomes" id="UP001283361">
    <property type="component" value="Unassembled WGS sequence"/>
</dbReference>
<protein>
    <recommendedName>
        <fullName evidence="3">Endonuclease-reverse transcriptase</fullName>
    </recommendedName>
</protein>
<evidence type="ECO:0008006" key="3">
    <source>
        <dbReference type="Google" id="ProtNLM"/>
    </source>
</evidence>
<dbReference type="EMBL" id="JAWDGP010008055">
    <property type="protein sequence ID" value="KAK3696098.1"/>
    <property type="molecule type" value="Genomic_DNA"/>
</dbReference>
<dbReference type="AlphaFoldDB" id="A0AAE0XLY3"/>
<reference evidence="1" key="1">
    <citation type="journal article" date="2023" name="G3 (Bethesda)">
        <title>A reference genome for the long-term kleptoplast-retaining sea slug Elysia crispata morphotype clarki.</title>
        <authorList>
            <person name="Eastman K.E."/>
            <person name="Pendleton A.L."/>
            <person name="Shaikh M.A."/>
            <person name="Suttiyut T."/>
            <person name="Ogas R."/>
            <person name="Tomko P."/>
            <person name="Gavelis G."/>
            <person name="Widhalm J.R."/>
            <person name="Wisecaver J.H."/>
        </authorList>
    </citation>
    <scope>NUCLEOTIDE SEQUENCE</scope>
    <source>
        <strain evidence="1">ECLA1</strain>
    </source>
</reference>
<evidence type="ECO:0000313" key="1">
    <source>
        <dbReference type="EMBL" id="KAK3696098.1"/>
    </source>
</evidence>
<proteinExistence type="predicted"/>
<gene>
    <name evidence="1" type="ORF">RRG08_061873</name>
</gene>
<sequence length="101" mass="11981">MKHEDVLKNLKLRKHELNTITARKLKIFGHTKRHDSIIVKNILEGKMEGRRLRGRPPAQWCDNIKEWSSHILAECTRLANQREVWRQISGQLWTQESTDID</sequence>
<accession>A0AAE0XLY3</accession>
<name>A0AAE0XLY3_9GAST</name>
<keyword evidence="2" id="KW-1185">Reference proteome</keyword>
<organism evidence="1 2">
    <name type="scientific">Elysia crispata</name>
    <name type="common">lettuce slug</name>
    <dbReference type="NCBI Taxonomy" id="231223"/>
    <lineage>
        <taxon>Eukaryota</taxon>
        <taxon>Metazoa</taxon>
        <taxon>Spiralia</taxon>
        <taxon>Lophotrochozoa</taxon>
        <taxon>Mollusca</taxon>
        <taxon>Gastropoda</taxon>
        <taxon>Heterobranchia</taxon>
        <taxon>Euthyneura</taxon>
        <taxon>Panpulmonata</taxon>
        <taxon>Sacoglossa</taxon>
        <taxon>Placobranchoidea</taxon>
        <taxon>Plakobranchidae</taxon>
        <taxon>Elysia</taxon>
    </lineage>
</organism>